<sequence>MKLVITNVLILLLSSINLYGQTWTLEQCIDSAFANNQKIAIAENTQELSALKHKEVKSNLLPKLSINGEYKYFIELPYQLMPLSVFGGPEGQFKEAQFGVPHNINANVLLQVPIYSSGLMGNINKLETSQKIVELEVQKTYDQIYFEVSNIYRNAQLLKSQMVFIDSTISNTERVKKNIELLAEQKLANQNDVKKLELKVSTLQSYQANLDVKLQQIYNALQLLTGSASTIEVEDNILMIDLMQYEDNGNKDIEIIQLQQDIINIDLKSLKQSKYIPEVGFVATYGTQGFGYDQSPNQFLNFYPIGYAGIRFTYPIFNGTVTNKKIDQKNLELENLKLKEELTKDAQQVEIENAVLQLENAFNNVKLSEQQVDLAQSIYEQEEKKHKQGLISVNDLMIAQNELIQNQQNYLQSIAEFLAADLELKKLTNNISNR</sequence>
<dbReference type="PANTHER" id="PTHR30026">
    <property type="entry name" value="OUTER MEMBRANE PROTEIN TOLC"/>
    <property type="match status" value="1"/>
</dbReference>
<dbReference type="PANTHER" id="PTHR30026:SF20">
    <property type="entry name" value="OUTER MEMBRANE PROTEIN TOLC"/>
    <property type="match status" value="1"/>
</dbReference>
<dbReference type="GO" id="GO:1990281">
    <property type="term" value="C:efflux pump complex"/>
    <property type="evidence" value="ECO:0007669"/>
    <property type="project" value="TreeGrafter"/>
</dbReference>
<evidence type="ECO:0000256" key="2">
    <source>
        <dbReference type="ARBA" id="ARBA00007613"/>
    </source>
</evidence>
<keyword evidence="7" id="KW-0998">Cell outer membrane</keyword>
<evidence type="ECO:0000256" key="8">
    <source>
        <dbReference type="SAM" id="Coils"/>
    </source>
</evidence>
<dbReference type="Pfam" id="PF02321">
    <property type="entry name" value="OEP"/>
    <property type="match status" value="1"/>
</dbReference>
<keyword evidence="3" id="KW-0813">Transport</keyword>
<feature type="coiled-coil region" evidence="8">
    <location>
        <begin position="321"/>
        <end position="385"/>
    </location>
</feature>
<dbReference type="OrthoDB" id="367883at2"/>
<dbReference type="RefSeq" id="WP_090249227.1">
    <property type="nucleotide sequence ID" value="NZ_FPAS01000003.1"/>
</dbReference>
<dbReference type="Gene3D" id="1.20.1600.10">
    <property type="entry name" value="Outer membrane efflux proteins (OEP)"/>
    <property type="match status" value="1"/>
</dbReference>
<dbReference type="SUPFAM" id="SSF56954">
    <property type="entry name" value="Outer membrane efflux proteins (OEP)"/>
    <property type="match status" value="1"/>
</dbReference>
<evidence type="ECO:0000256" key="7">
    <source>
        <dbReference type="ARBA" id="ARBA00023237"/>
    </source>
</evidence>
<reference evidence="9 10" key="1">
    <citation type="submission" date="2016-10" db="EMBL/GenBank/DDBJ databases">
        <authorList>
            <person name="de Groot N.N."/>
        </authorList>
    </citation>
    <scope>NUCLEOTIDE SEQUENCE [LARGE SCALE GENOMIC DNA]</scope>
    <source>
        <strain evidence="9 10">CGMCC 1.7005</strain>
    </source>
</reference>
<keyword evidence="6" id="KW-0472">Membrane</keyword>
<evidence type="ECO:0000256" key="6">
    <source>
        <dbReference type="ARBA" id="ARBA00023136"/>
    </source>
</evidence>
<evidence type="ECO:0000256" key="1">
    <source>
        <dbReference type="ARBA" id="ARBA00004442"/>
    </source>
</evidence>
<comment type="similarity">
    <text evidence="2">Belongs to the outer membrane factor (OMF) (TC 1.B.17) family.</text>
</comment>
<organism evidence="9 10">
    <name type="scientific">Lishizhenia tianjinensis</name>
    <dbReference type="NCBI Taxonomy" id="477690"/>
    <lineage>
        <taxon>Bacteria</taxon>
        <taxon>Pseudomonadati</taxon>
        <taxon>Bacteroidota</taxon>
        <taxon>Flavobacteriia</taxon>
        <taxon>Flavobacteriales</taxon>
        <taxon>Crocinitomicaceae</taxon>
        <taxon>Lishizhenia</taxon>
    </lineage>
</organism>
<keyword evidence="8" id="KW-0175">Coiled coil</keyword>
<evidence type="ECO:0000256" key="3">
    <source>
        <dbReference type="ARBA" id="ARBA00022448"/>
    </source>
</evidence>
<proteinExistence type="inferred from homology"/>
<keyword evidence="10" id="KW-1185">Reference proteome</keyword>
<dbReference type="EMBL" id="FPAS01000003">
    <property type="protein sequence ID" value="SFT74732.1"/>
    <property type="molecule type" value="Genomic_DNA"/>
</dbReference>
<evidence type="ECO:0000256" key="4">
    <source>
        <dbReference type="ARBA" id="ARBA00022452"/>
    </source>
</evidence>
<dbReference type="AlphaFoldDB" id="A0A1I7AIF8"/>
<dbReference type="GO" id="GO:0015562">
    <property type="term" value="F:efflux transmembrane transporter activity"/>
    <property type="evidence" value="ECO:0007669"/>
    <property type="project" value="InterPro"/>
</dbReference>
<dbReference type="Proteomes" id="UP000236454">
    <property type="component" value="Unassembled WGS sequence"/>
</dbReference>
<dbReference type="GO" id="GO:0015288">
    <property type="term" value="F:porin activity"/>
    <property type="evidence" value="ECO:0007669"/>
    <property type="project" value="TreeGrafter"/>
</dbReference>
<evidence type="ECO:0000256" key="5">
    <source>
        <dbReference type="ARBA" id="ARBA00022692"/>
    </source>
</evidence>
<protein>
    <submittedName>
        <fullName evidence="9">Outer membrane factor, OMF family</fullName>
    </submittedName>
</protein>
<dbReference type="GO" id="GO:0009279">
    <property type="term" value="C:cell outer membrane"/>
    <property type="evidence" value="ECO:0007669"/>
    <property type="project" value="UniProtKB-SubCell"/>
</dbReference>
<keyword evidence="5" id="KW-0812">Transmembrane</keyword>
<dbReference type="InterPro" id="IPR003423">
    <property type="entry name" value="OMP_efflux"/>
</dbReference>
<evidence type="ECO:0000313" key="10">
    <source>
        <dbReference type="Proteomes" id="UP000236454"/>
    </source>
</evidence>
<evidence type="ECO:0000313" key="9">
    <source>
        <dbReference type="EMBL" id="SFT74732.1"/>
    </source>
</evidence>
<keyword evidence="4" id="KW-1134">Transmembrane beta strand</keyword>
<dbReference type="InterPro" id="IPR051906">
    <property type="entry name" value="TolC-like"/>
</dbReference>
<comment type="subcellular location">
    <subcellularLocation>
        <location evidence="1">Cell outer membrane</location>
    </subcellularLocation>
</comment>
<dbReference type="STRING" id="477690.SAMN05216474_2125"/>
<accession>A0A1I7AIF8</accession>
<gene>
    <name evidence="9" type="ORF">SAMN05216474_2125</name>
</gene>
<name>A0A1I7AIF8_9FLAO</name>